<dbReference type="PANTHER" id="PTHR30153:SF2">
    <property type="entry name" value="REPLICATIVE DNA HELICASE"/>
    <property type="match status" value="1"/>
</dbReference>
<sequence length="378" mass="42350">MAYLAEIAKSTPTAANIATYANIVRRSSQSRQLYALGHQLCAEVCVAKSQEQIDTIINNTEKALTDLTLNEAQTETNADLMDVIDSILKRMEQNTMTGSVVSGISFGIERLDANTTGAQDGDLILVAARPSMGKTALSLTFAYSALETQKTRPVQYYSLEMPAEQIMLRLLSLHSRVPLQRVKQGITMSDEDMARYGAAISHFCENWGNARFQLDDSSYLTPQMLRTRVRRNIRKYGTPSVIIVDYLQLMHDPAFSGNKNRNLEIESISRSLKQLAKEVGCPVIALSQLNRNLENRGDKRPLPSDLRDSGSLEQDADIIFFIYRDEVYNPETGMNGIAEIIIAKQRNGPIGTVYSRFKGEFSLFENIPDDEYEKLARE</sequence>
<protein>
    <submittedName>
        <fullName evidence="3">Replicative DNA helicase</fullName>
        <ecNumber evidence="3">3.6.4.12</ecNumber>
    </submittedName>
</protein>
<evidence type="ECO:0000313" key="4">
    <source>
        <dbReference type="Proteomes" id="UP000308167"/>
    </source>
</evidence>
<dbReference type="SMART" id="SM00382">
    <property type="entry name" value="AAA"/>
    <property type="match status" value="1"/>
</dbReference>
<keyword evidence="1" id="KW-0639">Primosome</keyword>
<keyword evidence="3" id="KW-0547">Nucleotide-binding</keyword>
<dbReference type="EMBL" id="CABFKI010000015">
    <property type="protein sequence ID" value="VTU09403.1"/>
    <property type="molecule type" value="Genomic_DNA"/>
</dbReference>
<dbReference type="GO" id="GO:0003678">
    <property type="term" value="F:DNA helicase activity"/>
    <property type="evidence" value="ECO:0007669"/>
    <property type="project" value="UniProtKB-EC"/>
</dbReference>
<keyword evidence="4" id="KW-1185">Reference proteome</keyword>
<comment type="caution">
    <text evidence="3">The sequence shown here is derived from an EMBL/GenBank/DDBJ whole genome shotgun (WGS) entry which is preliminary data.</text>
</comment>
<gene>
    <name evidence="3" type="primary">dnaB2_2</name>
    <name evidence="3" type="ORF">SAMEA1410922_02010</name>
</gene>
<dbReference type="InterPro" id="IPR027417">
    <property type="entry name" value="P-loop_NTPase"/>
</dbReference>
<dbReference type="CDD" id="cd00984">
    <property type="entry name" value="DnaB_C"/>
    <property type="match status" value="1"/>
</dbReference>
<dbReference type="InterPro" id="IPR007694">
    <property type="entry name" value="DNA_helicase_DnaB-like_C"/>
</dbReference>
<dbReference type="PROSITE" id="PS51199">
    <property type="entry name" value="SF4_HELICASE"/>
    <property type="match status" value="1"/>
</dbReference>
<dbReference type="SUPFAM" id="SSF48024">
    <property type="entry name" value="N-terminal domain of DnaB helicase"/>
    <property type="match status" value="1"/>
</dbReference>
<dbReference type="EC" id="3.6.4.12" evidence="3"/>
<evidence type="ECO:0000259" key="2">
    <source>
        <dbReference type="PROSITE" id="PS51199"/>
    </source>
</evidence>
<keyword evidence="3" id="KW-0347">Helicase</keyword>
<dbReference type="Gene3D" id="1.10.860.10">
    <property type="entry name" value="DNAb Helicase, Chain A"/>
    <property type="match status" value="1"/>
</dbReference>
<keyword evidence="3" id="KW-0067">ATP-binding</keyword>
<proteinExistence type="predicted"/>
<organism evidence="3 4">
    <name type="scientific">Actinobacillus porcinus</name>
    <dbReference type="NCBI Taxonomy" id="51048"/>
    <lineage>
        <taxon>Bacteria</taxon>
        <taxon>Pseudomonadati</taxon>
        <taxon>Pseudomonadota</taxon>
        <taxon>Gammaproteobacteria</taxon>
        <taxon>Pasteurellales</taxon>
        <taxon>Pasteurellaceae</taxon>
        <taxon>Actinobacillus</taxon>
    </lineage>
</organism>
<name>A0ABY6TPE1_9PAST</name>
<accession>A0ABY6TPE1</accession>
<dbReference type="GO" id="GO:0016787">
    <property type="term" value="F:hydrolase activity"/>
    <property type="evidence" value="ECO:0007669"/>
    <property type="project" value="UniProtKB-KW"/>
</dbReference>
<reference evidence="3 4" key="1">
    <citation type="submission" date="2019-05" db="EMBL/GenBank/DDBJ databases">
        <authorList>
            <consortium name="Pathogen Informatics"/>
        </authorList>
    </citation>
    <scope>NUCLEOTIDE SEQUENCE [LARGE SCALE GENOMIC DNA]</scope>
    <source>
        <strain evidence="3 4">NM319</strain>
    </source>
</reference>
<evidence type="ECO:0000313" key="3">
    <source>
        <dbReference type="EMBL" id="VTU09403.1"/>
    </source>
</evidence>
<evidence type="ECO:0000256" key="1">
    <source>
        <dbReference type="ARBA" id="ARBA00022515"/>
    </source>
</evidence>
<dbReference type="InterPro" id="IPR003593">
    <property type="entry name" value="AAA+_ATPase"/>
</dbReference>
<dbReference type="Proteomes" id="UP000308167">
    <property type="component" value="Unassembled WGS sequence"/>
</dbReference>
<dbReference type="InterPro" id="IPR036185">
    <property type="entry name" value="DNA_heli_DnaB-like_N_sf"/>
</dbReference>
<dbReference type="Gene3D" id="3.40.50.300">
    <property type="entry name" value="P-loop containing nucleotide triphosphate hydrolases"/>
    <property type="match status" value="1"/>
</dbReference>
<dbReference type="Pfam" id="PF03796">
    <property type="entry name" value="DnaB_C"/>
    <property type="match status" value="1"/>
</dbReference>
<feature type="domain" description="SF4 helicase" evidence="2">
    <location>
        <begin position="97"/>
        <end position="371"/>
    </location>
</feature>
<keyword evidence="3" id="KW-0378">Hydrolase</keyword>
<dbReference type="SUPFAM" id="SSF52540">
    <property type="entry name" value="P-loop containing nucleoside triphosphate hydrolases"/>
    <property type="match status" value="1"/>
</dbReference>
<dbReference type="InterPro" id="IPR016136">
    <property type="entry name" value="DNA_helicase_N/primase_C"/>
</dbReference>
<dbReference type="PANTHER" id="PTHR30153">
    <property type="entry name" value="REPLICATIVE DNA HELICASE DNAB"/>
    <property type="match status" value="1"/>
</dbReference>